<reference evidence="5 6" key="1">
    <citation type="submission" date="2019-04" db="EMBL/GenBank/DDBJ databases">
        <authorList>
            <person name="Van Vliet M D."/>
        </authorList>
    </citation>
    <scope>NUCLEOTIDE SEQUENCE [LARGE SCALE GENOMIC DNA]</scope>
    <source>
        <strain evidence="5 6">F21</strain>
    </source>
</reference>
<dbReference type="AlphaFoldDB" id="A0A6C2UTC3"/>
<comment type="pathway">
    <text evidence="2">Organic acid metabolism; glycolate biosynthesis; glycolate from 2-phosphoglycolate: step 1/1.</text>
</comment>
<dbReference type="EMBL" id="CAAHFH010000004">
    <property type="protein sequence ID" value="VGO23575.1"/>
    <property type="molecule type" value="Genomic_DNA"/>
</dbReference>
<evidence type="ECO:0000256" key="2">
    <source>
        <dbReference type="ARBA" id="ARBA00004818"/>
    </source>
</evidence>
<dbReference type="GO" id="GO:0005829">
    <property type="term" value="C:cytosol"/>
    <property type="evidence" value="ECO:0007669"/>
    <property type="project" value="TreeGrafter"/>
</dbReference>
<dbReference type="Gene3D" id="3.40.50.1000">
    <property type="entry name" value="HAD superfamily/HAD-like"/>
    <property type="match status" value="1"/>
</dbReference>
<dbReference type="PANTHER" id="PTHR43434">
    <property type="entry name" value="PHOSPHOGLYCOLATE PHOSPHATASE"/>
    <property type="match status" value="1"/>
</dbReference>
<dbReference type="InterPro" id="IPR036412">
    <property type="entry name" value="HAD-like_sf"/>
</dbReference>
<dbReference type="Pfam" id="PF13419">
    <property type="entry name" value="HAD_2"/>
    <property type="match status" value="1"/>
</dbReference>
<evidence type="ECO:0000313" key="6">
    <source>
        <dbReference type="Proteomes" id="UP000346198"/>
    </source>
</evidence>
<comment type="similarity">
    <text evidence="3">Belongs to the HAD-like hydrolase superfamily. CbbY/CbbZ/Gph/YieH family.</text>
</comment>
<dbReference type="InterPro" id="IPR023214">
    <property type="entry name" value="HAD_sf"/>
</dbReference>
<dbReference type="GO" id="GO:0008967">
    <property type="term" value="F:phosphoglycolate phosphatase activity"/>
    <property type="evidence" value="ECO:0007669"/>
    <property type="project" value="UniProtKB-EC"/>
</dbReference>
<dbReference type="SFLD" id="SFLDS00003">
    <property type="entry name" value="Haloacid_Dehalogenase"/>
    <property type="match status" value="1"/>
</dbReference>
<keyword evidence="6" id="KW-1185">Reference proteome</keyword>
<comment type="catalytic activity">
    <reaction evidence="1">
        <text>2-phosphoglycolate + H2O = glycolate + phosphate</text>
        <dbReference type="Rhea" id="RHEA:14369"/>
        <dbReference type="ChEBI" id="CHEBI:15377"/>
        <dbReference type="ChEBI" id="CHEBI:29805"/>
        <dbReference type="ChEBI" id="CHEBI:43474"/>
        <dbReference type="ChEBI" id="CHEBI:58033"/>
        <dbReference type="EC" id="3.1.3.18"/>
    </reaction>
</comment>
<dbReference type="Gene3D" id="1.10.150.240">
    <property type="entry name" value="Putative phosphatase, domain 2"/>
    <property type="match status" value="1"/>
</dbReference>
<gene>
    <name evidence="5" type="ORF">SCARR_05682</name>
</gene>
<dbReference type="InterPro" id="IPR050155">
    <property type="entry name" value="HAD-like_hydrolase_sf"/>
</dbReference>
<dbReference type="SUPFAM" id="SSF56784">
    <property type="entry name" value="HAD-like"/>
    <property type="match status" value="1"/>
</dbReference>
<protein>
    <recommendedName>
        <fullName evidence="4">phosphoglycolate phosphatase</fullName>
        <ecNumber evidence="4">3.1.3.18</ecNumber>
    </recommendedName>
</protein>
<evidence type="ECO:0000256" key="3">
    <source>
        <dbReference type="ARBA" id="ARBA00006171"/>
    </source>
</evidence>
<dbReference type="GO" id="GO:0006281">
    <property type="term" value="P:DNA repair"/>
    <property type="evidence" value="ECO:0007669"/>
    <property type="project" value="TreeGrafter"/>
</dbReference>
<organism evidence="5 6">
    <name type="scientific">Pontiella sulfatireligans</name>
    <dbReference type="NCBI Taxonomy" id="2750658"/>
    <lineage>
        <taxon>Bacteria</taxon>
        <taxon>Pseudomonadati</taxon>
        <taxon>Kiritimatiellota</taxon>
        <taxon>Kiritimatiellia</taxon>
        <taxon>Kiritimatiellales</taxon>
        <taxon>Pontiellaceae</taxon>
        <taxon>Pontiella</taxon>
    </lineage>
</organism>
<dbReference type="Proteomes" id="UP000346198">
    <property type="component" value="Unassembled WGS sequence"/>
</dbReference>
<accession>A0A6C2UTC3</accession>
<dbReference type="EC" id="3.1.3.18" evidence="4"/>
<proteinExistence type="inferred from homology"/>
<dbReference type="SFLD" id="SFLDG01129">
    <property type="entry name" value="C1.5:_HAD__Beta-PGM__Phosphata"/>
    <property type="match status" value="1"/>
</dbReference>
<evidence type="ECO:0000256" key="4">
    <source>
        <dbReference type="ARBA" id="ARBA00013078"/>
    </source>
</evidence>
<evidence type="ECO:0000256" key="1">
    <source>
        <dbReference type="ARBA" id="ARBA00000830"/>
    </source>
</evidence>
<dbReference type="InterPro" id="IPR023198">
    <property type="entry name" value="PGP-like_dom2"/>
</dbReference>
<evidence type="ECO:0000313" key="5">
    <source>
        <dbReference type="EMBL" id="VGO23575.1"/>
    </source>
</evidence>
<dbReference type="RefSeq" id="WP_136066048.1">
    <property type="nucleotide sequence ID" value="NZ_CAAHFH010000004.1"/>
</dbReference>
<name>A0A6C2UTC3_9BACT</name>
<sequence>MNNLVNIPKIGDITDQSGFKLLETTSNGEFAVGVNGVNAIAATGDGKVEFVCFEDKSLAFVNSGMGYPAYYPIHDVEMKKPIKAVLMDLDGTTVRSEDFWIWIIEKTTASLLENPKFELEEADIPFVSGHSVSEHLTYCCQKYCPNKTVEEARHFYFEHTHFEMNEIMEGRGKPNAFTPTEGISEFLYKLKEQEIKIGLVTSGLYEKAWPEILDAFKTLDMGDPNDFYDAIITAGFPLRKGSPGTLGELSPKPHPWLYAETARVGLGIEFADRNSVVGIEDSGAGVCSIRLAGYPTIGIGGGNIYESGTQELCCHYCESFEEISNVIL</sequence>
<dbReference type="PANTHER" id="PTHR43434:SF1">
    <property type="entry name" value="PHOSPHOGLYCOLATE PHOSPHATASE"/>
    <property type="match status" value="1"/>
</dbReference>
<dbReference type="InterPro" id="IPR041492">
    <property type="entry name" value="HAD_2"/>
</dbReference>